<feature type="chain" id="PRO_5012500764" evidence="1">
    <location>
        <begin position="27"/>
        <end position="223"/>
    </location>
</feature>
<dbReference type="RefSeq" id="WP_073587478.1">
    <property type="nucleotide sequence ID" value="NZ_FRFD01000003.1"/>
</dbReference>
<reference evidence="2 3" key="1">
    <citation type="submission" date="2016-12" db="EMBL/GenBank/DDBJ databases">
        <authorList>
            <person name="Song W.-J."/>
            <person name="Kurnit D.M."/>
        </authorList>
    </citation>
    <scope>NUCLEOTIDE SEQUENCE [LARGE SCALE GENOMIC DNA]</scope>
    <source>
        <strain evidence="2 3">DSM 12503</strain>
    </source>
</reference>
<dbReference type="EMBL" id="FRFD01000003">
    <property type="protein sequence ID" value="SHO45073.1"/>
    <property type="molecule type" value="Genomic_DNA"/>
</dbReference>
<protein>
    <submittedName>
        <fullName evidence="2">Uncharacterized protein</fullName>
    </submittedName>
</protein>
<dbReference type="STRING" id="1121345.SAMN02745217_00816"/>
<keyword evidence="3" id="KW-1185">Reference proteome</keyword>
<evidence type="ECO:0000313" key="2">
    <source>
        <dbReference type="EMBL" id="SHO45073.1"/>
    </source>
</evidence>
<evidence type="ECO:0000313" key="3">
    <source>
        <dbReference type="Proteomes" id="UP000184612"/>
    </source>
</evidence>
<sequence>MHNKRFIKIMFLILLVFCFNSNDVLAANNTNKPEDTLIKSSGKSLSDFIPKDWKLISKVQRDLNKDKLKDIAAVIEYTGEYNASDEEEMSGPPRILFIVFKKKDGTYKLSVQSASLIMRAGEGGVFGDPFAGMEYSRGSIVVSLYGGSSWRWGYTHRFRFQNKGWYLIGETDETYNINTGESETIDTNCLTGKQIITTIDINGKKNVVSHNVGIKKLKRLIDL</sequence>
<organism evidence="2 3">
    <name type="scientific">Anaerocolumna xylanovorans DSM 12503</name>
    <dbReference type="NCBI Taxonomy" id="1121345"/>
    <lineage>
        <taxon>Bacteria</taxon>
        <taxon>Bacillati</taxon>
        <taxon>Bacillota</taxon>
        <taxon>Clostridia</taxon>
        <taxon>Lachnospirales</taxon>
        <taxon>Lachnospiraceae</taxon>
        <taxon>Anaerocolumna</taxon>
    </lineage>
</organism>
<dbReference type="Proteomes" id="UP000184612">
    <property type="component" value="Unassembled WGS sequence"/>
</dbReference>
<gene>
    <name evidence="2" type="ORF">SAMN02745217_00816</name>
</gene>
<proteinExistence type="predicted"/>
<name>A0A1M7Y0Y0_9FIRM</name>
<evidence type="ECO:0000256" key="1">
    <source>
        <dbReference type="SAM" id="SignalP"/>
    </source>
</evidence>
<accession>A0A1M7Y0Y0</accession>
<keyword evidence="1" id="KW-0732">Signal</keyword>
<dbReference type="OrthoDB" id="86940at2"/>
<feature type="signal peptide" evidence="1">
    <location>
        <begin position="1"/>
        <end position="26"/>
    </location>
</feature>
<dbReference type="AlphaFoldDB" id="A0A1M7Y0Y0"/>